<dbReference type="STRING" id="3988.B9S8Y9"/>
<feature type="domain" description="RING-type" evidence="2">
    <location>
        <begin position="184"/>
        <end position="242"/>
    </location>
</feature>
<evidence type="ECO:0000313" key="4">
    <source>
        <dbReference type="Proteomes" id="UP000008311"/>
    </source>
</evidence>
<evidence type="ECO:0000259" key="2">
    <source>
        <dbReference type="PROSITE" id="PS50089"/>
    </source>
</evidence>
<reference evidence="4" key="1">
    <citation type="journal article" date="2010" name="Nat. Biotechnol.">
        <title>Draft genome sequence of the oilseed species Ricinus communis.</title>
        <authorList>
            <person name="Chan A.P."/>
            <person name="Crabtree J."/>
            <person name="Zhao Q."/>
            <person name="Lorenzi H."/>
            <person name="Orvis J."/>
            <person name="Puiu D."/>
            <person name="Melake-Berhan A."/>
            <person name="Jones K.M."/>
            <person name="Redman J."/>
            <person name="Chen G."/>
            <person name="Cahoon E.B."/>
            <person name="Gedil M."/>
            <person name="Stanke M."/>
            <person name="Haas B.J."/>
            <person name="Wortman J.R."/>
            <person name="Fraser-Liggett C.M."/>
            <person name="Ravel J."/>
            <person name="Rabinowicz P.D."/>
        </authorList>
    </citation>
    <scope>NUCLEOTIDE SEQUENCE [LARGE SCALE GENOMIC DNA]</scope>
    <source>
        <strain evidence="4">cv. Hale</strain>
    </source>
</reference>
<name>B9S8Y9_RICCO</name>
<keyword evidence="1" id="KW-0862">Zinc</keyword>
<keyword evidence="1" id="KW-0863">Zinc-finger</keyword>
<dbReference type="eggNOG" id="ENOG502QVES">
    <property type="taxonomic scope" value="Eukaryota"/>
</dbReference>
<dbReference type="Gene3D" id="3.30.40.10">
    <property type="entry name" value="Zinc/RING finger domain, C3HC4 (zinc finger)"/>
    <property type="match status" value="1"/>
</dbReference>
<dbReference type="SUPFAM" id="SSF57850">
    <property type="entry name" value="RING/U-box"/>
    <property type="match status" value="1"/>
</dbReference>
<accession>B9S8Y9</accession>
<dbReference type="PANTHER" id="PTHR31150">
    <property type="entry name" value="EXPRESSED PROTEIN"/>
    <property type="match status" value="1"/>
</dbReference>
<evidence type="ECO:0000313" key="3">
    <source>
        <dbReference type="EMBL" id="EEF39950.1"/>
    </source>
</evidence>
<dbReference type="InParanoid" id="B9S8Y9"/>
<protein>
    <recommendedName>
        <fullName evidence="2">RING-type domain-containing protein</fullName>
    </recommendedName>
</protein>
<proteinExistence type="predicted"/>
<dbReference type="PROSITE" id="PS50089">
    <property type="entry name" value="ZF_RING_2"/>
    <property type="match status" value="1"/>
</dbReference>
<evidence type="ECO:0000256" key="1">
    <source>
        <dbReference type="PROSITE-ProRule" id="PRU00175"/>
    </source>
</evidence>
<organism evidence="3 4">
    <name type="scientific">Ricinus communis</name>
    <name type="common">Castor bean</name>
    <dbReference type="NCBI Taxonomy" id="3988"/>
    <lineage>
        <taxon>Eukaryota</taxon>
        <taxon>Viridiplantae</taxon>
        <taxon>Streptophyta</taxon>
        <taxon>Embryophyta</taxon>
        <taxon>Tracheophyta</taxon>
        <taxon>Spermatophyta</taxon>
        <taxon>Magnoliopsida</taxon>
        <taxon>eudicotyledons</taxon>
        <taxon>Gunneridae</taxon>
        <taxon>Pentapetalae</taxon>
        <taxon>rosids</taxon>
        <taxon>fabids</taxon>
        <taxon>Malpighiales</taxon>
        <taxon>Euphorbiaceae</taxon>
        <taxon>Acalyphoideae</taxon>
        <taxon>Acalypheae</taxon>
        <taxon>Ricinus</taxon>
    </lineage>
</organism>
<dbReference type="EMBL" id="EQ973893">
    <property type="protein sequence ID" value="EEF39950.1"/>
    <property type="molecule type" value="Genomic_DNA"/>
</dbReference>
<keyword evidence="1" id="KW-0479">Metal-binding</keyword>
<dbReference type="AlphaFoldDB" id="B9S8Y9"/>
<dbReference type="Proteomes" id="UP000008311">
    <property type="component" value="Unassembled WGS sequence"/>
</dbReference>
<gene>
    <name evidence="3" type="ORF">RCOM_0837250</name>
</gene>
<dbReference type="GO" id="GO:0008270">
    <property type="term" value="F:zinc ion binding"/>
    <property type="evidence" value="ECO:0007669"/>
    <property type="project" value="UniProtKB-KW"/>
</dbReference>
<dbReference type="PANTHER" id="PTHR31150:SF23">
    <property type="entry name" value="MANDELONITRILE LYASE-RELATED"/>
    <property type="match status" value="1"/>
</dbReference>
<dbReference type="FunCoup" id="B9S8Y9">
    <property type="interactions" value="964"/>
</dbReference>
<dbReference type="InterPro" id="IPR001841">
    <property type="entry name" value="Znf_RING"/>
</dbReference>
<sequence length="324" mass="35886">MRGNQFCDHQCSASDSAGAFFSSSPDLSPGPEWTPPAIQEINADEYETATKLGQVLQQLPSKAAMEVMYQKTYRNPESGRSTTSCYYSSDSEPKLKPCLSTHCNFLGHRSLLSKPIHPLFFPTQAEGDASETPSTGTSEFHAASLQRDVHCWSSASSSKDFTDIYDTFESESLSQSCSSDGFRCGLCEKLLSQRSPWSSQRIVRSGDMPVAGVLSCCHVFHAECLEQGSPKEYKSNPPCPKCIKLEGRNSTELQGFQRVRNDFPTLRPFSEYGSSRPWGHVPIGDCVEVASHPPKRNTMSLLNRHAMKKNLSFRVTLARNFQGS</sequence>
<dbReference type="InterPro" id="IPR013083">
    <property type="entry name" value="Znf_RING/FYVE/PHD"/>
</dbReference>
<keyword evidence="4" id="KW-1185">Reference proteome</keyword>